<dbReference type="InterPro" id="IPR003439">
    <property type="entry name" value="ABC_transporter-like_ATP-bd"/>
</dbReference>
<dbReference type="InterPro" id="IPR003593">
    <property type="entry name" value="AAA+_ATPase"/>
</dbReference>
<feature type="domain" description="ABC transporter" evidence="9">
    <location>
        <begin position="7"/>
        <end position="232"/>
    </location>
</feature>
<dbReference type="Proteomes" id="UP001595699">
    <property type="component" value="Unassembled WGS sequence"/>
</dbReference>
<dbReference type="InterPro" id="IPR050107">
    <property type="entry name" value="ABC_carbohydrate_import_ATPase"/>
</dbReference>
<keyword evidence="1" id="KW-0813">Transport</keyword>
<proteinExistence type="predicted"/>
<evidence type="ECO:0000259" key="9">
    <source>
        <dbReference type="PROSITE" id="PS50893"/>
    </source>
</evidence>
<evidence type="ECO:0000256" key="3">
    <source>
        <dbReference type="ARBA" id="ARBA00022597"/>
    </source>
</evidence>
<keyword evidence="6 10" id="KW-0067">ATP-binding</keyword>
<dbReference type="EMBL" id="JBHRZH010000012">
    <property type="protein sequence ID" value="MFC3762102.1"/>
    <property type="molecule type" value="Genomic_DNA"/>
</dbReference>
<dbReference type="CDD" id="cd03216">
    <property type="entry name" value="ABC_Carb_Monos_I"/>
    <property type="match status" value="1"/>
</dbReference>
<keyword evidence="2" id="KW-1003">Cell membrane</keyword>
<sequence length="498" mass="53560">MTDTPLLHTSEIAKRYGSVVALRSVDLVVGRGEVHGLVGANGAGKSTLVKILTGVLRPDSGVVEVDGKRVRLRSPAHARAAGLAPVFQDPAFARDLTLADNLKLTGTSHAGFRRQLELLEIRDVDLGARAGELALPLLRMLDLARSLAHDPRLILLDEITAALPADYAQQVFGAIARAKADGRSVLFISHRLLEVQELCDQVTVLRDGRNVVTHARAEDLEQRIVAAMLGERAALAVTEPAKVAPVRSVVPGEPALSVRNLSDGHRVRDVSFSIAKGEVLGITGLEGQGQDELFALLSGDRRASGGEIVVAGQPLSARHPVDAIRRGLALVPGDRLEALLPQRPVAENLATPTYARPSKWGWINADRERQKVSDAIKRLSIDTRAQAQVKRLSGGNQQKVAIGRWLVAGFDTLLCFDPTRGIDVGTKHQIYDLFRELADAGRSVLMFTSELREVPLACDRVLVMYGGRIVAEMPSAEADEATLLNSAHGLAETLADQA</sequence>
<gene>
    <name evidence="10" type="ORF">ACFOUW_14770</name>
</gene>
<dbReference type="InterPro" id="IPR017871">
    <property type="entry name" value="ABC_transporter-like_CS"/>
</dbReference>
<dbReference type="InterPro" id="IPR027417">
    <property type="entry name" value="P-loop_NTPase"/>
</dbReference>
<dbReference type="RefSeq" id="WP_205120646.1">
    <property type="nucleotide sequence ID" value="NZ_JAFBCM010000001.1"/>
</dbReference>
<evidence type="ECO:0000256" key="2">
    <source>
        <dbReference type="ARBA" id="ARBA00022475"/>
    </source>
</evidence>
<evidence type="ECO:0000313" key="10">
    <source>
        <dbReference type="EMBL" id="MFC3762102.1"/>
    </source>
</evidence>
<dbReference type="PROSITE" id="PS00211">
    <property type="entry name" value="ABC_TRANSPORTER_1"/>
    <property type="match status" value="1"/>
</dbReference>
<protein>
    <submittedName>
        <fullName evidence="10">Sugar ABC transporter ATP-binding protein</fullName>
    </submittedName>
</protein>
<keyword evidence="8" id="KW-0472">Membrane</keyword>
<comment type="caution">
    <text evidence="10">The sequence shown here is derived from an EMBL/GenBank/DDBJ whole genome shotgun (WGS) entry which is preliminary data.</text>
</comment>
<evidence type="ECO:0000256" key="8">
    <source>
        <dbReference type="ARBA" id="ARBA00023136"/>
    </source>
</evidence>
<dbReference type="SUPFAM" id="SSF52540">
    <property type="entry name" value="P-loop containing nucleoside triphosphate hydrolases"/>
    <property type="match status" value="2"/>
</dbReference>
<dbReference type="GO" id="GO:0005524">
    <property type="term" value="F:ATP binding"/>
    <property type="evidence" value="ECO:0007669"/>
    <property type="project" value="UniProtKB-KW"/>
</dbReference>
<evidence type="ECO:0000256" key="6">
    <source>
        <dbReference type="ARBA" id="ARBA00022840"/>
    </source>
</evidence>
<dbReference type="Gene3D" id="3.40.50.300">
    <property type="entry name" value="P-loop containing nucleotide triphosphate hydrolases"/>
    <property type="match status" value="2"/>
</dbReference>
<evidence type="ECO:0000313" key="11">
    <source>
        <dbReference type="Proteomes" id="UP001595699"/>
    </source>
</evidence>
<keyword evidence="7" id="KW-1278">Translocase</keyword>
<dbReference type="PANTHER" id="PTHR43790">
    <property type="entry name" value="CARBOHYDRATE TRANSPORT ATP-BINDING PROTEIN MG119-RELATED"/>
    <property type="match status" value="1"/>
</dbReference>
<keyword evidence="5" id="KW-0547">Nucleotide-binding</keyword>
<name>A0ABV7YBW5_9ACTN</name>
<evidence type="ECO:0000256" key="5">
    <source>
        <dbReference type="ARBA" id="ARBA00022741"/>
    </source>
</evidence>
<keyword evidence="11" id="KW-1185">Reference proteome</keyword>
<reference evidence="11" key="1">
    <citation type="journal article" date="2019" name="Int. J. Syst. Evol. Microbiol.">
        <title>The Global Catalogue of Microorganisms (GCM) 10K type strain sequencing project: providing services to taxonomists for standard genome sequencing and annotation.</title>
        <authorList>
            <consortium name="The Broad Institute Genomics Platform"/>
            <consortium name="The Broad Institute Genome Sequencing Center for Infectious Disease"/>
            <person name="Wu L."/>
            <person name="Ma J."/>
        </authorList>
    </citation>
    <scope>NUCLEOTIDE SEQUENCE [LARGE SCALE GENOMIC DNA]</scope>
    <source>
        <strain evidence="11">CGMCC 4.7241</strain>
    </source>
</reference>
<dbReference type="PROSITE" id="PS50893">
    <property type="entry name" value="ABC_TRANSPORTER_2"/>
    <property type="match status" value="2"/>
</dbReference>
<evidence type="ECO:0000256" key="1">
    <source>
        <dbReference type="ARBA" id="ARBA00022448"/>
    </source>
</evidence>
<keyword evidence="4" id="KW-0677">Repeat</keyword>
<keyword evidence="3" id="KW-0762">Sugar transport</keyword>
<dbReference type="CDD" id="cd03215">
    <property type="entry name" value="ABC_Carb_Monos_II"/>
    <property type="match status" value="1"/>
</dbReference>
<dbReference type="PANTHER" id="PTHR43790:SF3">
    <property type="entry name" value="D-ALLOSE IMPORT ATP-BINDING PROTEIN ALSA-RELATED"/>
    <property type="match status" value="1"/>
</dbReference>
<accession>A0ABV7YBW5</accession>
<dbReference type="Pfam" id="PF00005">
    <property type="entry name" value="ABC_tran"/>
    <property type="match status" value="2"/>
</dbReference>
<evidence type="ECO:0000256" key="7">
    <source>
        <dbReference type="ARBA" id="ARBA00022967"/>
    </source>
</evidence>
<feature type="domain" description="ABC transporter" evidence="9">
    <location>
        <begin position="250"/>
        <end position="491"/>
    </location>
</feature>
<evidence type="ECO:0000256" key="4">
    <source>
        <dbReference type="ARBA" id="ARBA00022737"/>
    </source>
</evidence>
<dbReference type="SMART" id="SM00382">
    <property type="entry name" value="AAA"/>
    <property type="match status" value="1"/>
</dbReference>
<organism evidence="10 11">
    <name type="scientific">Tenggerimyces flavus</name>
    <dbReference type="NCBI Taxonomy" id="1708749"/>
    <lineage>
        <taxon>Bacteria</taxon>
        <taxon>Bacillati</taxon>
        <taxon>Actinomycetota</taxon>
        <taxon>Actinomycetes</taxon>
        <taxon>Propionibacteriales</taxon>
        <taxon>Nocardioidaceae</taxon>
        <taxon>Tenggerimyces</taxon>
    </lineage>
</organism>